<name>A0A377UTM5_KLEPN</name>
<dbReference type="EMBL" id="UGKT01000001">
    <property type="protein sequence ID" value="STT00580.1"/>
    <property type="molecule type" value="Genomic_DNA"/>
</dbReference>
<accession>A0A377UTM5</accession>
<gene>
    <name evidence="1" type="ORF">NCTC13443_00854</name>
</gene>
<evidence type="ECO:0000313" key="2">
    <source>
        <dbReference type="Proteomes" id="UP000255518"/>
    </source>
</evidence>
<evidence type="ECO:0000313" key="1">
    <source>
        <dbReference type="EMBL" id="STT00580.1"/>
    </source>
</evidence>
<proteinExistence type="predicted"/>
<protein>
    <submittedName>
        <fullName evidence="1">Uncharacterized protein</fullName>
    </submittedName>
</protein>
<dbReference type="AlphaFoldDB" id="A0A377UTM5"/>
<sequence>MVTGPVSIPFTGLSVRDCAYFAQSTVIACGRLTSPITTGGFTQREP</sequence>
<dbReference type="Proteomes" id="UP000255518">
    <property type="component" value="Unassembled WGS sequence"/>
</dbReference>
<reference evidence="1 2" key="1">
    <citation type="submission" date="2018-06" db="EMBL/GenBank/DDBJ databases">
        <authorList>
            <consortium name="Pathogen Informatics"/>
            <person name="Doyle S."/>
        </authorList>
    </citation>
    <scope>NUCLEOTIDE SEQUENCE [LARGE SCALE GENOMIC DNA]</scope>
    <source>
        <strain evidence="1 2">NCTC13443</strain>
    </source>
</reference>
<organism evidence="1 2">
    <name type="scientific">Klebsiella pneumoniae</name>
    <dbReference type="NCBI Taxonomy" id="573"/>
    <lineage>
        <taxon>Bacteria</taxon>
        <taxon>Pseudomonadati</taxon>
        <taxon>Pseudomonadota</taxon>
        <taxon>Gammaproteobacteria</taxon>
        <taxon>Enterobacterales</taxon>
        <taxon>Enterobacteriaceae</taxon>
        <taxon>Klebsiella/Raoultella group</taxon>
        <taxon>Klebsiella</taxon>
        <taxon>Klebsiella pneumoniae complex</taxon>
    </lineage>
</organism>